<dbReference type="PANTHER" id="PTHR43696:SF9">
    <property type="entry name" value="COILED-COIL DOMAIN-CONTAINING PROTEIN 157"/>
    <property type="match status" value="1"/>
</dbReference>
<dbReference type="InterPro" id="IPR029681">
    <property type="entry name" value="CCDC157"/>
</dbReference>
<organism evidence="3 4">
    <name type="scientific">Odocoileus virginianus</name>
    <name type="common">White-tailed deer</name>
    <dbReference type="NCBI Taxonomy" id="9874"/>
    <lineage>
        <taxon>Eukaryota</taxon>
        <taxon>Metazoa</taxon>
        <taxon>Chordata</taxon>
        <taxon>Craniata</taxon>
        <taxon>Vertebrata</taxon>
        <taxon>Euteleostomi</taxon>
        <taxon>Mammalia</taxon>
        <taxon>Eutheria</taxon>
        <taxon>Laurasiatheria</taxon>
        <taxon>Artiodactyla</taxon>
        <taxon>Ruminantia</taxon>
        <taxon>Pecora</taxon>
        <taxon>Cervidae</taxon>
        <taxon>Odocoileinae</taxon>
        <taxon>Odocoileus</taxon>
    </lineage>
</organism>
<dbReference type="RefSeq" id="XP_070331661.1">
    <property type="nucleotide sequence ID" value="XM_070475560.1"/>
</dbReference>
<feature type="region of interest" description="Disordered" evidence="2">
    <location>
        <begin position="614"/>
        <end position="720"/>
    </location>
</feature>
<gene>
    <name evidence="4" type="primary">CCDC157</name>
</gene>
<evidence type="ECO:0000256" key="2">
    <source>
        <dbReference type="SAM" id="MobiDB-lite"/>
    </source>
</evidence>
<proteinExistence type="predicted"/>
<feature type="coiled-coil region" evidence="1">
    <location>
        <begin position="316"/>
        <end position="553"/>
    </location>
</feature>
<dbReference type="GeneID" id="110146330"/>
<dbReference type="PANTHER" id="PTHR43696">
    <property type="entry name" value="COILED-COIL DOMAIN-CONTAINING PROTEIN 157"/>
    <property type="match status" value="1"/>
</dbReference>
<reference evidence="4" key="2">
    <citation type="submission" date="2025-08" db="UniProtKB">
        <authorList>
            <consortium name="RefSeq"/>
        </authorList>
    </citation>
    <scope>IDENTIFICATION</scope>
    <source>
        <tissue evidence="4">Tongue muscle</tissue>
    </source>
</reference>
<keyword evidence="3" id="KW-1185">Reference proteome</keyword>
<name>A0ABM4IV19_ODOVR</name>
<accession>A0ABM4IV19</accession>
<reference evidence="3" key="1">
    <citation type="journal article" date="2022" name="J. Hered.">
        <title>A De Novo Chromosome-Level Genome Assembly of the White-Tailed Deer, Odocoileus Virginianus.</title>
        <authorList>
            <person name="London E.W."/>
            <person name="Roca A.L."/>
            <person name="Novakofski J.E."/>
            <person name="Mateus-Pinilla N.E."/>
        </authorList>
    </citation>
    <scope>NUCLEOTIDE SEQUENCE [LARGE SCALE GENOMIC DNA]</scope>
</reference>
<dbReference type="Proteomes" id="UP001652640">
    <property type="component" value="Chromosome 12"/>
</dbReference>
<feature type="compositionally biased region" description="Polar residues" evidence="2">
    <location>
        <begin position="626"/>
        <end position="635"/>
    </location>
</feature>
<evidence type="ECO:0000313" key="3">
    <source>
        <dbReference type="Proteomes" id="UP001652640"/>
    </source>
</evidence>
<keyword evidence="1" id="KW-0175">Coiled coil</keyword>
<evidence type="ECO:0000313" key="4">
    <source>
        <dbReference type="RefSeq" id="XP_070331661.1"/>
    </source>
</evidence>
<protein>
    <submittedName>
        <fullName evidence="4">Coiled-coil domain-containing protein 157 isoform X2</fullName>
    </submittedName>
</protein>
<evidence type="ECO:0000256" key="1">
    <source>
        <dbReference type="SAM" id="Coils"/>
    </source>
</evidence>
<sequence length="720" mass="78952">MNPPDTGAQAATPETGATRMAHLLGSPACMDSLRKDLTDLQGAIVDVFSRAGPVRFPSWKFPDRVACDLDMVALLEHYDHVPGDPEFTQLAHAVLLELVIDRLLLLLQSCASYLETLTLEQIVPPARATGPCMSVGLTVRRFWNSLLRLGMLSQQAALQKRANQGETLTSEPTAKGEPAGSPELVTAQLIKPPSPVSGLSQARPERDGLAISVSLQCSGRTAVSTRSVHAQTVETALVPCDACTSVQGSLREVGKVLINLCQSQNLPSSLGRFQQLVRDSMGHRPLPAATVGLWAAEQSKDLARLGKLVGPLRAQLEEAEGQKDGLRMQVGELEQALLQEQGARQRQAEEAEQRRAQWDRERQQLLAETSDLKTKVASLERELKQQRESTQAVESKAQQLQAEAEHRLEAERQVRQLEQQVELLAGRLDGASQQIRWASTELDKEKARVDSMVRHQESLQAKQRALLQQLDSLDQEREELRGSLDEAEAQRAHVEEQLQCVQGEREQGQCQLRAQQELLQSLLREKRGLEQATTDLRLTISELERELAELRERERLLVAFPDLHRPAEAQLQSSGDVTDDMERQVQANDIRIRVLQEENGRLRSMLSKIREVAQQGGLKGPGQAAPTRQQDSQRGQDPARPAPGIPASAAPQPARQVLPGGCDLPDQLRPEPHSGLGQAEEEAVTRQGPGQPGTPAPGAAHVTCRLGGGPQGRQLAAHQV</sequence>